<name>A0A399FXF0_UNCN2</name>
<reference evidence="2 3" key="1">
    <citation type="submission" date="2018-08" db="EMBL/GenBank/DDBJ databases">
        <title>Draft genome of candidate division NPL-UPA2 bacterium Unc8 that adapted to ultra-basic serpentinizing groundwater.</title>
        <authorList>
            <person name="Ishii S."/>
            <person name="Suzuki S."/>
            <person name="Nealson K.H."/>
        </authorList>
    </citation>
    <scope>NUCLEOTIDE SEQUENCE [LARGE SCALE GENOMIC DNA]</scope>
    <source>
        <strain evidence="2">Unc8</strain>
    </source>
</reference>
<organism evidence="2 3">
    <name type="scientific">candidate division NPL-UPA2 bacterium Unc8</name>
    <dbReference type="NCBI Taxonomy" id="1980939"/>
    <lineage>
        <taxon>Bacteria</taxon>
    </lineage>
</organism>
<evidence type="ECO:0000313" key="2">
    <source>
        <dbReference type="EMBL" id="RIH99901.1"/>
    </source>
</evidence>
<dbReference type="AlphaFoldDB" id="A0A399FXF0"/>
<feature type="domain" description="Organic solvent tolerance-like N-terminal" evidence="1">
    <location>
        <begin position="114"/>
        <end position="162"/>
    </location>
</feature>
<dbReference type="EMBL" id="NDHY01000009">
    <property type="protein sequence ID" value="RIH99901.1"/>
    <property type="molecule type" value="Genomic_DNA"/>
</dbReference>
<comment type="caution">
    <text evidence="2">The sequence shown here is derived from an EMBL/GenBank/DDBJ whole genome shotgun (WGS) entry which is preliminary data.</text>
</comment>
<gene>
    <name evidence="2" type="ORF">B9J77_03980</name>
</gene>
<evidence type="ECO:0000313" key="3">
    <source>
        <dbReference type="Proteomes" id="UP000266287"/>
    </source>
</evidence>
<evidence type="ECO:0000259" key="1">
    <source>
        <dbReference type="Pfam" id="PF03968"/>
    </source>
</evidence>
<dbReference type="Pfam" id="PF03968">
    <property type="entry name" value="LptD_N"/>
    <property type="match status" value="1"/>
</dbReference>
<dbReference type="Proteomes" id="UP000266287">
    <property type="component" value="Unassembled WGS sequence"/>
</dbReference>
<sequence length="181" mass="20577">MFKWLLYLGLVVIFTGSWYLFAEAEGSELSFQERIGDRVIGFSHTRTERGEPVLQLSGASAIVLQDRIIAIEEPKIKRLFPESEHFIELAGKRGKWEQKTEKMEIEEGSGVIGLKEEIIIRHSDMVLYEPEKLLIVLEGSVKIQRGKNILHGDKITIHLTEGGEEVEKIIIQGNVRGSIFF</sequence>
<dbReference type="Gene3D" id="2.60.450.10">
    <property type="entry name" value="Lipopolysaccharide (LPS) transport protein A like domain"/>
    <property type="match status" value="1"/>
</dbReference>
<dbReference type="InterPro" id="IPR005653">
    <property type="entry name" value="OstA-like_N"/>
</dbReference>
<accession>A0A399FXF0</accession>
<proteinExistence type="predicted"/>
<protein>
    <recommendedName>
        <fullName evidence="1">Organic solvent tolerance-like N-terminal domain-containing protein</fullName>
    </recommendedName>
</protein>